<dbReference type="Pfam" id="PF07690">
    <property type="entry name" value="MFS_1"/>
    <property type="match status" value="1"/>
</dbReference>
<feature type="transmembrane region" description="Helical" evidence="10">
    <location>
        <begin position="133"/>
        <end position="151"/>
    </location>
</feature>
<evidence type="ECO:0000313" key="13">
    <source>
        <dbReference type="Proteomes" id="UP001364224"/>
    </source>
</evidence>
<keyword evidence="9 10" id="KW-0472">Membrane</keyword>
<reference evidence="12 13" key="1">
    <citation type="submission" date="2024-02" db="EMBL/GenBank/DDBJ databases">
        <title>Adaptive strategies in a cosmopolitan and abundant soil bacterium.</title>
        <authorList>
            <person name="Carini P."/>
        </authorList>
    </citation>
    <scope>NUCLEOTIDE SEQUENCE [LARGE SCALE GENOMIC DNA]</scope>
    <source>
        <strain evidence="12 13">AZCC 1608</strain>
    </source>
</reference>
<evidence type="ECO:0000256" key="8">
    <source>
        <dbReference type="ARBA" id="ARBA00022989"/>
    </source>
</evidence>
<keyword evidence="6" id="KW-1003">Cell membrane</keyword>
<comment type="function">
    <text evidence="1">Resistance to tetracycline by an active tetracycline efflux. This is an energy-dependent process that decreases the accumulation of the antibiotic in whole cells. This protein functions as a metal-tetracycline/H(+) antiporter.</text>
</comment>
<feature type="transmembrane region" description="Helical" evidence="10">
    <location>
        <begin position="210"/>
        <end position="234"/>
    </location>
</feature>
<feature type="domain" description="Major facilitator superfamily (MFS) profile" evidence="11">
    <location>
        <begin position="10"/>
        <end position="396"/>
    </location>
</feature>
<evidence type="ECO:0000256" key="6">
    <source>
        <dbReference type="ARBA" id="ARBA00022475"/>
    </source>
</evidence>
<evidence type="ECO:0000313" key="12">
    <source>
        <dbReference type="EMBL" id="MEH2558428.1"/>
    </source>
</evidence>
<comment type="subcellular location">
    <subcellularLocation>
        <location evidence="10">Cell inner membrane</location>
        <topology evidence="10">Multi-pass membrane protein</topology>
    </subcellularLocation>
    <subcellularLocation>
        <location evidence="2">Cell membrane</location>
        <topology evidence="2">Multi-pass membrane protein</topology>
    </subcellularLocation>
</comment>
<evidence type="ECO:0000256" key="1">
    <source>
        <dbReference type="ARBA" id="ARBA00003279"/>
    </source>
</evidence>
<feature type="transmembrane region" description="Helical" evidence="10">
    <location>
        <begin position="340"/>
        <end position="361"/>
    </location>
</feature>
<protein>
    <recommendedName>
        <fullName evidence="10">Bcr/CflA family efflux transporter</fullName>
    </recommendedName>
</protein>
<organism evidence="12 13">
    <name type="scientific">Bradyrhizobium algeriense</name>
    <dbReference type="NCBI Taxonomy" id="634784"/>
    <lineage>
        <taxon>Bacteria</taxon>
        <taxon>Pseudomonadati</taxon>
        <taxon>Pseudomonadota</taxon>
        <taxon>Alphaproteobacteria</taxon>
        <taxon>Hyphomicrobiales</taxon>
        <taxon>Nitrobacteraceae</taxon>
        <taxon>Bradyrhizobium</taxon>
    </lineage>
</organism>
<feature type="transmembrane region" description="Helical" evidence="10">
    <location>
        <begin position="277"/>
        <end position="299"/>
    </location>
</feature>
<dbReference type="Gene3D" id="1.20.1720.10">
    <property type="entry name" value="Multidrug resistance protein D"/>
    <property type="match status" value="1"/>
</dbReference>
<comment type="caution">
    <text evidence="12">The sequence shown here is derived from an EMBL/GenBank/DDBJ whole genome shotgun (WGS) entry which is preliminary data.</text>
</comment>
<evidence type="ECO:0000259" key="11">
    <source>
        <dbReference type="PROSITE" id="PS50850"/>
    </source>
</evidence>
<evidence type="ECO:0000256" key="10">
    <source>
        <dbReference type="RuleBase" id="RU365088"/>
    </source>
</evidence>
<proteinExistence type="inferred from homology"/>
<dbReference type="RefSeq" id="WP_334485472.1">
    <property type="nucleotide sequence ID" value="NZ_JAZHRV010000001.1"/>
</dbReference>
<dbReference type="PANTHER" id="PTHR43124">
    <property type="entry name" value="PURINE EFFLUX PUMP PBUE"/>
    <property type="match status" value="1"/>
</dbReference>
<feature type="transmembrane region" description="Helical" evidence="10">
    <location>
        <begin position="367"/>
        <end position="389"/>
    </location>
</feature>
<comment type="caution">
    <text evidence="10">Lacks conserved residue(s) required for the propagation of feature annotation.</text>
</comment>
<feature type="transmembrane region" description="Helical" evidence="10">
    <location>
        <begin position="305"/>
        <end position="328"/>
    </location>
</feature>
<evidence type="ECO:0000256" key="9">
    <source>
        <dbReference type="ARBA" id="ARBA00023136"/>
    </source>
</evidence>
<dbReference type="EMBL" id="JAZHRV010000001">
    <property type="protein sequence ID" value="MEH2558428.1"/>
    <property type="molecule type" value="Genomic_DNA"/>
</dbReference>
<accession>A0ABU8BKD5</accession>
<feature type="transmembrane region" description="Helical" evidence="10">
    <location>
        <begin position="163"/>
        <end position="181"/>
    </location>
</feature>
<feature type="transmembrane region" description="Helical" evidence="10">
    <location>
        <begin position="246"/>
        <end position="265"/>
    </location>
</feature>
<keyword evidence="10" id="KW-0997">Cell inner membrane</keyword>
<dbReference type="InterPro" id="IPR004812">
    <property type="entry name" value="Efflux_drug-R_Bcr/CmlA"/>
</dbReference>
<dbReference type="InterPro" id="IPR005829">
    <property type="entry name" value="Sugar_transporter_CS"/>
</dbReference>
<dbReference type="PROSITE" id="PS50850">
    <property type="entry name" value="MFS"/>
    <property type="match status" value="1"/>
</dbReference>
<feature type="transmembrane region" description="Helical" evidence="10">
    <location>
        <begin position="76"/>
        <end position="95"/>
    </location>
</feature>
<keyword evidence="13" id="KW-1185">Reference proteome</keyword>
<dbReference type="NCBIfam" id="TIGR00710">
    <property type="entry name" value="efflux_Bcr_CflA"/>
    <property type="match status" value="1"/>
</dbReference>
<dbReference type="InterPro" id="IPR011701">
    <property type="entry name" value="MFS"/>
</dbReference>
<keyword evidence="7 10" id="KW-0812">Transmembrane</keyword>
<comment type="similarity">
    <text evidence="3 10">Belongs to the major facilitator superfamily. Bcr/CmlA family.</text>
</comment>
<keyword evidence="5 10" id="KW-0813">Transport</keyword>
<dbReference type="PANTHER" id="PTHR43124:SF3">
    <property type="entry name" value="CHLORAMPHENICOL EFFLUX PUMP RV0191"/>
    <property type="match status" value="1"/>
</dbReference>
<name>A0ABU8BKD5_9BRAD</name>
<comment type="similarity">
    <text evidence="4">Belongs to the major facilitator superfamily. TCR/Tet family.</text>
</comment>
<evidence type="ECO:0000256" key="3">
    <source>
        <dbReference type="ARBA" id="ARBA00006236"/>
    </source>
</evidence>
<feature type="transmembrane region" description="Helical" evidence="10">
    <location>
        <begin position="43"/>
        <end position="64"/>
    </location>
</feature>
<dbReference type="InterPro" id="IPR050189">
    <property type="entry name" value="MFS_Efflux_Transporters"/>
</dbReference>
<dbReference type="SUPFAM" id="SSF103473">
    <property type="entry name" value="MFS general substrate transporter"/>
    <property type="match status" value="1"/>
</dbReference>
<evidence type="ECO:0000256" key="4">
    <source>
        <dbReference type="ARBA" id="ARBA00007520"/>
    </source>
</evidence>
<dbReference type="Proteomes" id="UP001364224">
    <property type="component" value="Unassembled WGS sequence"/>
</dbReference>
<keyword evidence="8 10" id="KW-1133">Transmembrane helix</keyword>
<dbReference type="InterPro" id="IPR001958">
    <property type="entry name" value="Tet-R_TetA/multi-R_MdtG-like"/>
</dbReference>
<evidence type="ECO:0000256" key="5">
    <source>
        <dbReference type="ARBA" id="ARBA00022448"/>
    </source>
</evidence>
<evidence type="ECO:0000256" key="7">
    <source>
        <dbReference type="ARBA" id="ARBA00022692"/>
    </source>
</evidence>
<sequence>MPGKAADPPALMTLIVLSGLSVVSLNMFLPSLANIASEFQADYALVNLCIAGYAAVSCVLQLVMGPLSDRVGRRPVILAALLLFLVASLGCLLASNVRAFLTFRLMQAVIAPAYAVSVAIIRDVSAGSKAASSIGYVAMTSAIAPMLAPMLGGALDDLYGWRASFWAFLVMGGATLALCWVDLRETNKTPAATFTRQVRSYGTLVGSERFWGYALCMTFSRGAFFVFIGGASLVAVSTFRISAAQLGFYMGTITAGFVLGSFLCGRFSEHYGLTTMMLTGGLVACAGLILGILLCLYGVVSLPIYFGACGCVGLGNGLAIPSSNAGVVSVRPEMAGSASGLSAALTVGGGAFLSAITGMVLTQANAAPTLLAMMLLSSGMGLLATLYVMRLDAQEKPLERE</sequence>
<dbReference type="InterPro" id="IPR036259">
    <property type="entry name" value="MFS_trans_sf"/>
</dbReference>
<dbReference type="InterPro" id="IPR020846">
    <property type="entry name" value="MFS_dom"/>
</dbReference>
<dbReference type="PRINTS" id="PR01035">
    <property type="entry name" value="TCRTETA"/>
</dbReference>
<dbReference type="PROSITE" id="PS00216">
    <property type="entry name" value="SUGAR_TRANSPORT_1"/>
    <property type="match status" value="1"/>
</dbReference>
<evidence type="ECO:0000256" key="2">
    <source>
        <dbReference type="ARBA" id="ARBA00004651"/>
    </source>
</evidence>
<gene>
    <name evidence="12" type="ORF">V1286_005957</name>
</gene>